<feature type="compositionally biased region" description="Low complexity" evidence="1">
    <location>
        <begin position="843"/>
        <end position="864"/>
    </location>
</feature>
<evidence type="ECO:0008006" key="4">
    <source>
        <dbReference type="Google" id="ProtNLM"/>
    </source>
</evidence>
<proteinExistence type="predicted"/>
<evidence type="ECO:0000313" key="2">
    <source>
        <dbReference type="EMBL" id="AMD87184.1"/>
    </source>
</evidence>
<evidence type="ECO:0000256" key="1">
    <source>
        <dbReference type="SAM" id="MobiDB-lite"/>
    </source>
</evidence>
<feature type="compositionally biased region" description="Low complexity" evidence="1">
    <location>
        <begin position="265"/>
        <end position="336"/>
    </location>
</feature>
<reference evidence="3" key="1">
    <citation type="submission" date="2016-02" db="EMBL/GenBank/DDBJ databases">
        <authorList>
            <person name="Holder M.E."/>
            <person name="Ajami N.J."/>
            <person name="Petrosino J.F."/>
        </authorList>
    </citation>
    <scope>NUCLEOTIDE SEQUENCE [LARGE SCALE GENOMIC DNA]</scope>
    <source>
        <strain evidence="3">CCUG 36733</strain>
    </source>
</reference>
<dbReference type="NCBIfam" id="NF038134">
    <property type="entry name" value="choice_anch_M"/>
    <property type="match status" value="5"/>
</dbReference>
<feature type="region of interest" description="Disordered" evidence="1">
    <location>
        <begin position="1101"/>
        <end position="1177"/>
    </location>
</feature>
<dbReference type="PANTHER" id="PTHR48125:SF10">
    <property type="entry name" value="OS12G0136300 PROTEIN"/>
    <property type="match status" value="1"/>
</dbReference>
<name>A0A109W2I3_ACTRD</name>
<dbReference type="RefSeq" id="WP_067941590.1">
    <property type="nucleotide sequence ID" value="NZ_CP014228.1"/>
</dbReference>
<accession>A0A109W2I3</accession>
<dbReference type="EMBL" id="CP014228">
    <property type="protein sequence ID" value="AMD87184.1"/>
    <property type="molecule type" value="Genomic_DNA"/>
</dbReference>
<feature type="region of interest" description="Disordered" evidence="1">
    <location>
        <begin position="795"/>
        <end position="865"/>
    </location>
</feature>
<feature type="region of interest" description="Disordered" evidence="1">
    <location>
        <begin position="1"/>
        <end position="24"/>
    </location>
</feature>
<dbReference type="Proteomes" id="UP000065220">
    <property type="component" value="Chromosome"/>
</dbReference>
<feature type="region of interest" description="Disordered" evidence="1">
    <location>
        <begin position="1356"/>
        <end position="1392"/>
    </location>
</feature>
<feature type="region of interest" description="Disordered" evidence="1">
    <location>
        <begin position="601"/>
        <end position="622"/>
    </location>
</feature>
<feature type="compositionally biased region" description="Low complexity" evidence="1">
    <location>
        <begin position="1364"/>
        <end position="1382"/>
    </location>
</feature>
<feature type="compositionally biased region" description="Low complexity" evidence="1">
    <location>
        <begin position="1101"/>
        <end position="1131"/>
    </location>
</feature>
<keyword evidence="3" id="KW-1185">Reference proteome</keyword>
<feature type="region of interest" description="Disordered" evidence="1">
    <location>
        <begin position="265"/>
        <end position="340"/>
    </location>
</feature>
<protein>
    <recommendedName>
        <fullName evidence="4">ABC transporter-associated repeat protein</fullName>
    </recommendedName>
</protein>
<evidence type="ECO:0000313" key="3">
    <source>
        <dbReference type="Proteomes" id="UP000065220"/>
    </source>
</evidence>
<gene>
    <name evidence="2" type="ORF">AXF14_05760</name>
</gene>
<feature type="compositionally biased region" description="Low complexity" evidence="1">
    <location>
        <begin position="1163"/>
        <end position="1177"/>
    </location>
</feature>
<dbReference type="NCBIfam" id="TIGR03769">
    <property type="entry name" value="P_ac_wall_RPT"/>
    <property type="match status" value="4"/>
</dbReference>
<feature type="compositionally biased region" description="Basic and acidic residues" evidence="1">
    <location>
        <begin position="1138"/>
        <end position="1159"/>
    </location>
</feature>
<organism evidence="2 3">
    <name type="scientific">Actinomyces radicidentis</name>
    <dbReference type="NCBI Taxonomy" id="111015"/>
    <lineage>
        <taxon>Bacteria</taxon>
        <taxon>Bacillati</taxon>
        <taxon>Actinomycetota</taxon>
        <taxon>Actinomycetes</taxon>
        <taxon>Actinomycetales</taxon>
        <taxon>Actinomycetaceae</taxon>
        <taxon>Actinomyces</taxon>
    </lineage>
</organism>
<dbReference type="KEGG" id="ard:AXF14_05760"/>
<dbReference type="InterPro" id="IPR022395">
    <property type="entry name" value="CHP03773_ABC_transptr-like"/>
</dbReference>
<dbReference type="PANTHER" id="PTHR48125">
    <property type="entry name" value="LP07818P1"/>
    <property type="match status" value="1"/>
</dbReference>
<dbReference type="STRING" id="111015.AXF14_05760"/>
<feature type="compositionally biased region" description="Low complexity" evidence="1">
    <location>
        <begin position="797"/>
        <end position="833"/>
    </location>
</feature>
<feature type="region of interest" description="Disordered" evidence="1">
    <location>
        <begin position="557"/>
        <end position="581"/>
    </location>
</feature>
<dbReference type="InterPro" id="IPR022435">
    <property type="entry name" value="Surface-anchored_actinobac"/>
</dbReference>
<dbReference type="NCBIfam" id="TIGR03773">
    <property type="entry name" value="anch_rpt_wall"/>
    <property type="match status" value="1"/>
</dbReference>
<sequence length="1449" mass="148453">MTTPVPSLQRPPTPPDTRPARRRRRGAPALSLLSIVALSATGLVAPVLAAAPADAAPAAVREVSGTCMPAGADTLLDSGHVDMFNLSSNASGALTLDVKEDVTKLNTHRAPESVVLKVKDQALMDVPAGYPGAPRSWFLPQNQDMNLLWPGWDTLDVRAGGYDKAAFDVSYTGPEGGEISMFQMDGFSPKPISRLADGGFRLDPAGSTIPQDYAAHTHVNWAFSKAGRYTLTVTGRAQKSDGTWSSTSAHTYTIDVGDVPCASLPGASASPSPAASPSAPAAPTTAPAAPTTAPAPSAEPTTAPSAQPSAQPSSAPAPTSSAAPTTPADPGTGSTALKDPVTGADLLHHKHVDAGHIRWNAKKGTFEIGVIDGQTYRDASEVAVRLGPDAGADGREASRIKVPASGILSFLGKPGDILWNAPQEQIDDWRPVWTGLGASELPADFDKDSLYLTLDGVDGPGTVSVWRTVGSDPTEFLNSASTDKRTLSMPSGGHGHYNWSFTKPGRYQLHLTAQARKKDGTLVTSPDYTVTWLVGPDSAVGLPQGTTPTHTITTSAEDFPLGEAPAPTPGGGQDAGARGKDAQVPAGAQCLAPGHYDVATTNDGTGEAKGRPSVTITDGRTSHASQSVIVPVPDAYAETLSLNARNQALGSLGKDGQRIWSLPEAQDRKEVWLGLSSERFDFSHVTEDGLRTYLDGFEGPGRAVYWDSDLATGIRRLLDSEHSELKIVARTPTHKHVGVSFNQPGTYRAFLSLDVNYDEKDGWPAYKYRYYDLYYAVGNAAIEASCPGYLAQHGLGSAAKPEPAPSASAAPSPSAAPAPTASSRPTPSTTATPVLPLKPRPTTRPSAPAKPAPTTAPAAKGTAAQCTPNGVDTVIDAGHVDMFNVVSDAKGRTSMTLKEDVTGAHVTHAPESVLLKVKEQALQKALPEGVPGAGKPGYLLPQTQDPALLWPGWDTQGVAAGGYSRTDLDVRYTGPDGGRISMFLMAGLGGVQSRLTDGGYELKPSGSTIRQDYPAHTHVNWVFSKAGRYTLTVTARSSKADGTTATTVPHTYTIDVGHVDCAGAQAPAKGSTAPGARQGASPVAGPGAALAAAESARAGATGSTAGATGAQSAASDGSAGSSSAAGSGAAGQCTPTKVTREATKEEAAALSAKDGKGPKDGQAASGSAAPASSATSATTTLTLNVGPGATGNATEGHFDLGPAIIDGALVARVKDDRHQPAAWVDPASLTFALGDAAALKAPKDVSFVAKEGSTVWMIPSTQIPGVPWLGMNSQREEIVNGTTGEVSFRLDSVDGPGKVAVFAAGGLGAGVGQHVFDGAGSSYTLPANTHAHQNWLFTQPGTYHLTVTMSVTPKGGSLSGSGAGSAHEPGSAAARAAGGLKATGEKGPNGLPMVEETVGRTPDGRPCDLGDLAHTGTDPVAPLAASVLLGLAGAGLVAGRRRTLAHREQ</sequence>